<sequence>MEISQERIIRPCCATLTTIKTFIQKNRSRPIRLNMLENNLGEIFVFKLSDLSLCLII</sequence>
<protein>
    <submittedName>
        <fullName evidence="1">Uncharacterized protein</fullName>
    </submittedName>
</protein>
<feature type="non-terminal residue" evidence="1">
    <location>
        <position position="57"/>
    </location>
</feature>
<organism evidence="1">
    <name type="scientific">marine sediment metagenome</name>
    <dbReference type="NCBI Taxonomy" id="412755"/>
    <lineage>
        <taxon>unclassified sequences</taxon>
        <taxon>metagenomes</taxon>
        <taxon>ecological metagenomes</taxon>
    </lineage>
</organism>
<dbReference type="AlphaFoldDB" id="A0A0F9DD45"/>
<dbReference type="EMBL" id="LAZR01032176">
    <property type="protein sequence ID" value="KKL51641.1"/>
    <property type="molecule type" value="Genomic_DNA"/>
</dbReference>
<gene>
    <name evidence="1" type="ORF">LCGC14_2293470</name>
</gene>
<comment type="caution">
    <text evidence="1">The sequence shown here is derived from an EMBL/GenBank/DDBJ whole genome shotgun (WGS) entry which is preliminary data.</text>
</comment>
<accession>A0A0F9DD45</accession>
<proteinExistence type="predicted"/>
<reference evidence="1" key="1">
    <citation type="journal article" date="2015" name="Nature">
        <title>Complex archaea that bridge the gap between prokaryotes and eukaryotes.</title>
        <authorList>
            <person name="Spang A."/>
            <person name="Saw J.H."/>
            <person name="Jorgensen S.L."/>
            <person name="Zaremba-Niedzwiedzka K."/>
            <person name="Martijn J."/>
            <person name="Lind A.E."/>
            <person name="van Eijk R."/>
            <person name="Schleper C."/>
            <person name="Guy L."/>
            <person name="Ettema T.J."/>
        </authorList>
    </citation>
    <scope>NUCLEOTIDE SEQUENCE</scope>
</reference>
<name>A0A0F9DD45_9ZZZZ</name>
<evidence type="ECO:0000313" key="1">
    <source>
        <dbReference type="EMBL" id="KKL51641.1"/>
    </source>
</evidence>